<keyword evidence="1" id="KW-1133">Transmembrane helix</keyword>
<accession>A0ABD1VZS5</accession>
<keyword evidence="3" id="KW-1185">Reference proteome</keyword>
<keyword evidence="1" id="KW-0472">Membrane</keyword>
<sequence length="114" mass="13045">MEKYEGSFDPVDHLMTFVDLMRLLATVDVIMCMAFLPTLRRKVRDWITTLLPNTICTFDDFTKQFAAYFASSKCANKTAIGLMQLIQNKDELLKISSPGSIGPLWKSRIYKCLL</sequence>
<evidence type="ECO:0000313" key="3">
    <source>
        <dbReference type="Proteomes" id="UP001604336"/>
    </source>
</evidence>
<name>A0ABD1VZS5_9LAMI</name>
<proteinExistence type="predicted"/>
<feature type="transmembrane region" description="Helical" evidence="1">
    <location>
        <begin position="20"/>
        <end position="39"/>
    </location>
</feature>
<comment type="caution">
    <text evidence="2">The sequence shown here is derived from an EMBL/GenBank/DDBJ whole genome shotgun (WGS) entry which is preliminary data.</text>
</comment>
<protein>
    <submittedName>
        <fullName evidence="2">Retrotransposon gag protein</fullName>
    </submittedName>
</protein>
<evidence type="ECO:0000313" key="2">
    <source>
        <dbReference type="EMBL" id="KAL2542910.1"/>
    </source>
</evidence>
<keyword evidence="1" id="KW-0812">Transmembrane</keyword>
<dbReference type="AlphaFoldDB" id="A0ABD1VZS5"/>
<dbReference type="EMBL" id="JBFOLK010000001">
    <property type="protein sequence ID" value="KAL2542910.1"/>
    <property type="molecule type" value="Genomic_DNA"/>
</dbReference>
<organism evidence="2 3">
    <name type="scientific">Abeliophyllum distichum</name>
    <dbReference type="NCBI Taxonomy" id="126358"/>
    <lineage>
        <taxon>Eukaryota</taxon>
        <taxon>Viridiplantae</taxon>
        <taxon>Streptophyta</taxon>
        <taxon>Embryophyta</taxon>
        <taxon>Tracheophyta</taxon>
        <taxon>Spermatophyta</taxon>
        <taxon>Magnoliopsida</taxon>
        <taxon>eudicotyledons</taxon>
        <taxon>Gunneridae</taxon>
        <taxon>Pentapetalae</taxon>
        <taxon>asterids</taxon>
        <taxon>lamiids</taxon>
        <taxon>Lamiales</taxon>
        <taxon>Oleaceae</taxon>
        <taxon>Forsythieae</taxon>
        <taxon>Abeliophyllum</taxon>
    </lineage>
</organism>
<gene>
    <name evidence="2" type="ORF">Adt_03888</name>
</gene>
<evidence type="ECO:0000256" key="1">
    <source>
        <dbReference type="SAM" id="Phobius"/>
    </source>
</evidence>
<reference evidence="3" key="1">
    <citation type="submission" date="2024-07" db="EMBL/GenBank/DDBJ databases">
        <title>Two chromosome-level genome assemblies of Korean endemic species Abeliophyllum distichum and Forsythia ovata (Oleaceae).</title>
        <authorList>
            <person name="Jang H."/>
        </authorList>
    </citation>
    <scope>NUCLEOTIDE SEQUENCE [LARGE SCALE GENOMIC DNA]</scope>
</reference>
<dbReference type="Proteomes" id="UP001604336">
    <property type="component" value="Unassembled WGS sequence"/>
</dbReference>